<organism evidence="3 4">
    <name type="scientific">Blautia ammoniilytica</name>
    <dbReference type="NCBI Taxonomy" id="2981782"/>
    <lineage>
        <taxon>Bacteria</taxon>
        <taxon>Bacillati</taxon>
        <taxon>Bacillota</taxon>
        <taxon>Clostridia</taxon>
        <taxon>Lachnospirales</taxon>
        <taxon>Lachnospiraceae</taxon>
        <taxon>Blautia</taxon>
    </lineage>
</organism>
<dbReference type="InterPro" id="IPR011335">
    <property type="entry name" value="Restrct_endonuc-II-like"/>
</dbReference>
<dbReference type="PANTHER" id="PTHR30015">
    <property type="entry name" value="MRR RESTRICTION SYSTEM PROTEIN"/>
    <property type="match status" value="1"/>
</dbReference>
<protein>
    <submittedName>
        <fullName evidence="3">Restriction endonuclease</fullName>
        <ecNumber evidence="3">3.1.21.-</ecNumber>
    </submittedName>
</protein>
<dbReference type="SUPFAM" id="SSF52980">
    <property type="entry name" value="Restriction endonuclease-like"/>
    <property type="match status" value="1"/>
</dbReference>
<comment type="caution">
    <text evidence="3">The sequence shown here is derived from an EMBL/GenBank/DDBJ whole genome shotgun (WGS) entry which is preliminary data.</text>
</comment>
<dbReference type="GO" id="GO:0016787">
    <property type="term" value="F:hydrolase activity"/>
    <property type="evidence" value="ECO:0007669"/>
    <property type="project" value="UniProtKB-KW"/>
</dbReference>
<dbReference type="Pfam" id="PF01580">
    <property type="entry name" value="FtsK_SpoIIIE"/>
    <property type="match status" value="1"/>
</dbReference>
<dbReference type="GO" id="GO:0004519">
    <property type="term" value="F:endonuclease activity"/>
    <property type="evidence" value="ECO:0007669"/>
    <property type="project" value="UniProtKB-KW"/>
</dbReference>
<dbReference type="Proteomes" id="UP001652409">
    <property type="component" value="Unassembled WGS sequence"/>
</dbReference>
<dbReference type="PANTHER" id="PTHR30015:SF6">
    <property type="entry name" value="SLL1429 PROTEIN"/>
    <property type="match status" value="1"/>
</dbReference>
<keyword evidence="4" id="KW-1185">Reference proteome</keyword>
<evidence type="ECO:0000313" key="4">
    <source>
        <dbReference type="Proteomes" id="UP001652409"/>
    </source>
</evidence>
<dbReference type="InterPro" id="IPR002543">
    <property type="entry name" value="FtsK_dom"/>
</dbReference>
<name>A0ABT2TTN9_9FIRM</name>
<dbReference type="EMBL" id="JAOQJL010000015">
    <property type="protein sequence ID" value="MCU6765594.1"/>
    <property type="molecule type" value="Genomic_DNA"/>
</dbReference>
<evidence type="ECO:0000313" key="3">
    <source>
        <dbReference type="EMBL" id="MCU6765594.1"/>
    </source>
</evidence>
<evidence type="ECO:0000259" key="2">
    <source>
        <dbReference type="Pfam" id="PF04471"/>
    </source>
</evidence>
<gene>
    <name evidence="3" type="ORF">OCV61_09235</name>
</gene>
<feature type="domain" description="FtsK" evidence="1">
    <location>
        <begin position="70"/>
        <end position="152"/>
    </location>
</feature>
<evidence type="ECO:0000259" key="1">
    <source>
        <dbReference type="Pfam" id="PF01580"/>
    </source>
</evidence>
<dbReference type="RefSeq" id="WP_262582769.1">
    <property type="nucleotide sequence ID" value="NZ_JAOQJL010000015.1"/>
</dbReference>
<dbReference type="Gene3D" id="3.40.50.300">
    <property type="entry name" value="P-loop containing nucleotide triphosphate hydrolases"/>
    <property type="match status" value="1"/>
</dbReference>
<dbReference type="InterPro" id="IPR052906">
    <property type="entry name" value="Type_IV_Methyl-Rstrct_Enzyme"/>
</dbReference>
<dbReference type="InterPro" id="IPR007560">
    <property type="entry name" value="Restrct_endonuc_IV_Mrr"/>
</dbReference>
<dbReference type="EC" id="3.1.21.-" evidence="3"/>
<dbReference type="InterPro" id="IPR011856">
    <property type="entry name" value="tRNA_endonuc-like_dom_sf"/>
</dbReference>
<keyword evidence="3" id="KW-0378">Hydrolase</keyword>
<dbReference type="InterPro" id="IPR027417">
    <property type="entry name" value="P-loop_NTPase"/>
</dbReference>
<dbReference type="Gene3D" id="3.40.1350.10">
    <property type="match status" value="1"/>
</dbReference>
<keyword evidence="3" id="KW-0255">Endonuclease</keyword>
<keyword evidence="3" id="KW-0540">Nuclease</keyword>
<dbReference type="Pfam" id="PF04471">
    <property type="entry name" value="Mrr_cat"/>
    <property type="match status" value="1"/>
</dbReference>
<sequence>MNQFEEFFKNAELETISYTSPSANASDISKVKNLSSIGIDFDYSNSGKNLSFLQNIVITHSTQDYQIEFINYLLQTNAPEDLKLILCDLGLSGFEIYNGIPNLFIPVVNSVDKTYSVLEWLFAEMKGRTTLLLEQKVKNIDAFNKCTNEKMPKIVCIIDEIFFLKNVFHSLDLLIPLLLNCNRMGLYIIFFSKFDLKNLSLGKIKDLVAFYHEELPLEFKLLQQPTIETNMNNFDSMSGIEFELFCKNILQINGFQNLRTTKGSGDQGIDLLAEKDGIQYGIQCKCYSSDIGNKAVQEAFAGKTFYNCHVVAVLTNQYFTKSATELAQSNKVLLWDRKKLIALISTAQNKQKGVL</sequence>
<accession>A0ABT2TTN9</accession>
<reference evidence="3 4" key="1">
    <citation type="journal article" date="2021" name="ISME Commun">
        <title>Automated analysis of genomic sequences facilitates high-throughput and comprehensive description of bacteria.</title>
        <authorList>
            <person name="Hitch T.C.A."/>
        </authorList>
    </citation>
    <scope>NUCLEOTIDE SEQUENCE [LARGE SCALE GENOMIC DNA]</scope>
    <source>
        <strain evidence="3 4">Sanger_23</strain>
    </source>
</reference>
<feature type="domain" description="Restriction endonuclease type IV Mrr" evidence="2">
    <location>
        <begin position="235"/>
        <end position="344"/>
    </location>
</feature>
<proteinExistence type="predicted"/>